<evidence type="ECO:0000256" key="1">
    <source>
        <dbReference type="SAM" id="MobiDB-lite"/>
    </source>
</evidence>
<proteinExistence type="predicted"/>
<name>A0ABQ5HMG5_9ASTR</name>
<dbReference type="Proteomes" id="UP001151760">
    <property type="component" value="Unassembled WGS sequence"/>
</dbReference>
<sequence length="130" mass="14931">MEYPSEDPYEEACQHCLLEQAPRLQVYTSDPMELEDLMYQCTFRSPEHPDDLRARLRMRHLHLYIPTILSSPHTDSTLLVQSTSNSRRADIPEADTPPQKRLLLTTPPNLGVRLEKVPAASWLRETAGPH</sequence>
<protein>
    <submittedName>
        <fullName evidence="2">Uncharacterized protein</fullName>
    </submittedName>
</protein>
<organism evidence="2 3">
    <name type="scientific">Tanacetum coccineum</name>
    <dbReference type="NCBI Taxonomy" id="301880"/>
    <lineage>
        <taxon>Eukaryota</taxon>
        <taxon>Viridiplantae</taxon>
        <taxon>Streptophyta</taxon>
        <taxon>Embryophyta</taxon>
        <taxon>Tracheophyta</taxon>
        <taxon>Spermatophyta</taxon>
        <taxon>Magnoliopsida</taxon>
        <taxon>eudicotyledons</taxon>
        <taxon>Gunneridae</taxon>
        <taxon>Pentapetalae</taxon>
        <taxon>asterids</taxon>
        <taxon>campanulids</taxon>
        <taxon>Asterales</taxon>
        <taxon>Asteraceae</taxon>
        <taxon>Asteroideae</taxon>
        <taxon>Anthemideae</taxon>
        <taxon>Anthemidinae</taxon>
        <taxon>Tanacetum</taxon>
    </lineage>
</organism>
<accession>A0ABQ5HMG5</accession>
<evidence type="ECO:0000313" key="2">
    <source>
        <dbReference type="EMBL" id="GJT89091.1"/>
    </source>
</evidence>
<keyword evidence="3" id="KW-1185">Reference proteome</keyword>
<reference evidence="2" key="2">
    <citation type="submission" date="2022-01" db="EMBL/GenBank/DDBJ databases">
        <authorList>
            <person name="Yamashiro T."/>
            <person name="Shiraishi A."/>
            <person name="Satake H."/>
            <person name="Nakayama K."/>
        </authorList>
    </citation>
    <scope>NUCLEOTIDE SEQUENCE</scope>
</reference>
<comment type="caution">
    <text evidence="2">The sequence shown here is derived from an EMBL/GenBank/DDBJ whole genome shotgun (WGS) entry which is preliminary data.</text>
</comment>
<gene>
    <name evidence="2" type="ORF">Tco_1070808</name>
</gene>
<feature type="compositionally biased region" description="Polar residues" evidence="1">
    <location>
        <begin position="75"/>
        <end position="86"/>
    </location>
</feature>
<reference evidence="2" key="1">
    <citation type="journal article" date="2022" name="Int. J. Mol. Sci.">
        <title>Draft Genome of Tanacetum Coccineum: Genomic Comparison of Closely Related Tanacetum-Family Plants.</title>
        <authorList>
            <person name="Yamashiro T."/>
            <person name="Shiraishi A."/>
            <person name="Nakayama K."/>
            <person name="Satake H."/>
        </authorList>
    </citation>
    <scope>NUCLEOTIDE SEQUENCE</scope>
</reference>
<feature type="region of interest" description="Disordered" evidence="1">
    <location>
        <begin position="75"/>
        <end position="105"/>
    </location>
</feature>
<evidence type="ECO:0000313" key="3">
    <source>
        <dbReference type="Proteomes" id="UP001151760"/>
    </source>
</evidence>
<dbReference type="EMBL" id="BQNB010019791">
    <property type="protein sequence ID" value="GJT89091.1"/>
    <property type="molecule type" value="Genomic_DNA"/>
</dbReference>